<protein>
    <submittedName>
        <fullName evidence="3">von Willebrand factor C domain containing 2</fullName>
    </submittedName>
</protein>
<dbReference type="InterPro" id="IPR027867">
    <property type="entry name" value="SPATA48"/>
</dbReference>
<dbReference type="AlphaFoldDB" id="A0A8C0MN77"/>
<evidence type="ECO:0000259" key="2">
    <source>
        <dbReference type="PROSITE" id="PS50184"/>
    </source>
</evidence>
<feature type="compositionally biased region" description="Basic and acidic residues" evidence="1">
    <location>
        <begin position="137"/>
        <end position="150"/>
    </location>
</feature>
<dbReference type="PROSITE" id="PS01208">
    <property type="entry name" value="VWFC_1"/>
    <property type="match status" value="1"/>
</dbReference>
<evidence type="ECO:0000313" key="3">
    <source>
        <dbReference type="Ensembl" id="ENSCAFP00030014315.1"/>
    </source>
</evidence>
<dbReference type="Gene3D" id="6.20.200.20">
    <property type="match status" value="1"/>
</dbReference>
<feature type="region of interest" description="Disordered" evidence="1">
    <location>
        <begin position="110"/>
        <end position="221"/>
    </location>
</feature>
<dbReference type="InterPro" id="IPR059152">
    <property type="entry name" value="VWC2L_N"/>
</dbReference>
<reference evidence="3" key="1">
    <citation type="submission" date="2019-03" db="EMBL/GenBank/DDBJ databases">
        <authorList>
            <person name="Warren W.C."/>
            <person name="Johnson G.S."/>
        </authorList>
    </citation>
    <scope>NUCLEOTIDE SEQUENCE [LARGE SCALE GENOMIC DNA]</scope>
    <source>
        <strain evidence="3">Basenji</strain>
    </source>
</reference>
<dbReference type="SUPFAM" id="SSF57603">
    <property type="entry name" value="FnI-like domain"/>
    <property type="match status" value="1"/>
</dbReference>
<dbReference type="Ensembl" id="ENSCAFT00030016391.1">
    <property type="protein sequence ID" value="ENSCAFP00030014315.1"/>
    <property type="gene ID" value="ENSCAFG00030008869.1"/>
</dbReference>
<feature type="region of interest" description="Disordered" evidence="1">
    <location>
        <begin position="1"/>
        <end position="29"/>
    </location>
</feature>
<feature type="compositionally biased region" description="Low complexity" evidence="1">
    <location>
        <begin position="198"/>
        <end position="207"/>
    </location>
</feature>
<feature type="region of interest" description="Disordered" evidence="1">
    <location>
        <begin position="46"/>
        <end position="74"/>
    </location>
</feature>
<organism evidence="3 4">
    <name type="scientific">Canis lupus familiaris</name>
    <name type="common">Dog</name>
    <name type="synonym">Canis familiaris</name>
    <dbReference type="NCBI Taxonomy" id="9615"/>
    <lineage>
        <taxon>Eukaryota</taxon>
        <taxon>Metazoa</taxon>
        <taxon>Chordata</taxon>
        <taxon>Craniata</taxon>
        <taxon>Vertebrata</taxon>
        <taxon>Euteleostomi</taxon>
        <taxon>Mammalia</taxon>
        <taxon>Eutheria</taxon>
        <taxon>Laurasiatheria</taxon>
        <taxon>Carnivora</taxon>
        <taxon>Caniformia</taxon>
        <taxon>Canidae</taxon>
        <taxon>Canis</taxon>
    </lineage>
</organism>
<dbReference type="Pfam" id="PF23334">
    <property type="entry name" value="VWC2L_2nd"/>
    <property type="match status" value="1"/>
</dbReference>
<dbReference type="PANTHER" id="PTHR34759:SF1">
    <property type="entry name" value="SPERMATOGENESIS-ASSOCIATED PROTEIN 48"/>
    <property type="match status" value="1"/>
</dbReference>
<feature type="region of interest" description="Disordered" evidence="1">
    <location>
        <begin position="529"/>
        <end position="558"/>
    </location>
</feature>
<evidence type="ECO:0000313" key="4">
    <source>
        <dbReference type="Proteomes" id="UP000694429"/>
    </source>
</evidence>
<dbReference type="PANTHER" id="PTHR34759">
    <property type="entry name" value="SPERMATOGENESIS-ASSOCIATED PROTEIN 48"/>
    <property type="match status" value="1"/>
</dbReference>
<dbReference type="SMART" id="SM00214">
    <property type="entry name" value="VWC"/>
    <property type="match status" value="2"/>
</dbReference>
<reference evidence="3" key="2">
    <citation type="submission" date="2025-08" db="UniProtKB">
        <authorList>
            <consortium name="Ensembl"/>
        </authorList>
    </citation>
    <scope>IDENTIFICATION</scope>
</reference>
<feature type="compositionally biased region" description="Low complexity" evidence="1">
    <location>
        <begin position="165"/>
        <end position="179"/>
    </location>
</feature>
<dbReference type="InterPro" id="IPR001007">
    <property type="entry name" value="VWF_dom"/>
</dbReference>
<feature type="compositionally biased region" description="Basic and acidic residues" evidence="1">
    <location>
        <begin position="117"/>
        <end position="129"/>
    </location>
</feature>
<proteinExistence type="predicted"/>
<evidence type="ECO:0000256" key="1">
    <source>
        <dbReference type="SAM" id="MobiDB-lite"/>
    </source>
</evidence>
<accession>A0A8C0MN77</accession>
<dbReference type="PROSITE" id="PS50184">
    <property type="entry name" value="VWFC_2"/>
    <property type="match status" value="1"/>
</dbReference>
<dbReference type="Proteomes" id="UP000694429">
    <property type="component" value="Chromosome 18"/>
</dbReference>
<feature type="domain" description="VWFC" evidence="2">
    <location>
        <begin position="288"/>
        <end position="346"/>
    </location>
</feature>
<dbReference type="Pfam" id="PF23333">
    <property type="entry name" value="VWC2L_1st"/>
    <property type="match status" value="1"/>
</dbReference>
<dbReference type="Pfam" id="PF15073">
    <property type="entry name" value="SPATA48"/>
    <property type="match status" value="1"/>
</dbReference>
<name>A0A8C0MN77_CANLF</name>
<sequence>MRPGPRELCEAPPAPSASRPRAAPAHRPRAQLHCGILRDGGSRLAAARPRAVNATRPSAAPPARPPAGTREGMPRGAAMAVGALSSSLLVTCCLMVALCSPSIPLEKLAQAPAQPGQEKREHASRDGPGRVDQLGRPARDEGGGGRDWKSRGGRGLAGRDAWSRQKQAWAAQGAGAKAGDLQGRARGDTPQGEPPAPAAQDAARADPAPTPEPPEEYAYPDYRGKGCVDESGFVYAIGEKFAPGPSACPCLCTEEGPLCAQPECPRLHPRCIHVDTSQCCPQCKERKNYCEFRGRTYQTLEEFVVSPCERCRCEASGEVLCTVSACPQTECVDPVYEPDQCCPICKNGWTSPLKVPHLQPRHEACSVNHTYAFDEEATCTEDGEPLPQPNRKYTAKDSFYKSSTQKAYEIVPWDKMLPPKPDPEETTVEKAADLVSQCFTLKRYEGALAITQMVGGLWDRFQTRSFLAPVKPVTFVSPSSRSKYIPLYTGYVQSTSADDVDNPFGDITSIAKPRSSKILYTNTSRSADIPGYTSKRRSVASRPAHPEILPTTPSTDSEAHRILRKEMEVDLFGHQAPLSRMVTTVKPYNPFNKKQKETAGY</sequence>